<dbReference type="EMBL" id="LN614827">
    <property type="protein sequence ID" value="CEG55944.1"/>
    <property type="molecule type" value="Genomic_DNA"/>
</dbReference>
<dbReference type="InterPro" id="IPR031552">
    <property type="entry name" value="ParE-like_toxin"/>
</dbReference>
<evidence type="ECO:0000313" key="1">
    <source>
        <dbReference type="EMBL" id="CEG55944.1"/>
    </source>
</evidence>
<dbReference type="InterPro" id="IPR035093">
    <property type="entry name" value="RelE/ParE_toxin_dom_sf"/>
</dbReference>
<accession>A0A098G1U7</accession>
<sequence>MDWLMTMNLTIKQSNSFKKTVRKLPKQHKAILDEEVRKLVNNPVLGERKKGDLDFLRVHKFKLLNQEVLLGYMFEEDEIILTLLKLGTHENFYRDIKNNI</sequence>
<reference evidence="2" key="1">
    <citation type="submission" date="2014-09" db="EMBL/GenBank/DDBJ databases">
        <authorList>
            <person name="Gomez-Valero L."/>
        </authorList>
    </citation>
    <scope>NUCLEOTIDE SEQUENCE [LARGE SCALE GENOMIC DNA]</scope>
    <source>
        <strain evidence="2">ATCC700992</strain>
    </source>
</reference>
<proteinExistence type="predicted"/>
<gene>
    <name evidence="1" type="ORF">LFA_0486</name>
</gene>
<dbReference type="SUPFAM" id="SSF143011">
    <property type="entry name" value="RelE-like"/>
    <property type="match status" value="1"/>
</dbReference>
<dbReference type="Proteomes" id="UP000032430">
    <property type="component" value="Chromosome I"/>
</dbReference>
<dbReference type="Gene3D" id="3.30.2310.20">
    <property type="entry name" value="RelE-like"/>
    <property type="match status" value="1"/>
</dbReference>
<dbReference type="Pfam" id="PF15781">
    <property type="entry name" value="ParE-like_toxin"/>
    <property type="match status" value="1"/>
</dbReference>
<protein>
    <submittedName>
        <fullName evidence="1">Putative addiction module antitoxin</fullName>
    </submittedName>
</protein>
<keyword evidence="2" id="KW-1185">Reference proteome</keyword>
<dbReference type="HOGENOM" id="CLU_157820_0_0_6"/>
<dbReference type="KEGG" id="lfa:LFA_0486"/>
<name>A0A098G1U7_9GAMM</name>
<organism evidence="1 2">
    <name type="scientific">Legionella fallonii LLAP-10</name>
    <dbReference type="NCBI Taxonomy" id="1212491"/>
    <lineage>
        <taxon>Bacteria</taxon>
        <taxon>Pseudomonadati</taxon>
        <taxon>Pseudomonadota</taxon>
        <taxon>Gammaproteobacteria</taxon>
        <taxon>Legionellales</taxon>
        <taxon>Legionellaceae</taxon>
        <taxon>Legionella</taxon>
    </lineage>
</organism>
<dbReference type="AlphaFoldDB" id="A0A098G1U7"/>
<dbReference type="STRING" id="1212491.LFA_0486"/>
<evidence type="ECO:0000313" key="2">
    <source>
        <dbReference type="Proteomes" id="UP000032430"/>
    </source>
</evidence>